<dbReference type="OrthoDB" id="798298at2"/>
<name>A0A2D0MZ36_FLAN2</name>
<dbReference type="Pfam" id="PF13439">
    <property type="entry name" value="Glyco_transf_4"/>
    <property type="match status" value="1"/>
</dbReference>
<accession>A0A2D0MZ36</accession>
<evidence type="ECO:0008006" key="5">
    <source>
        <dbReference type="Google" id="ProtNLM"/>
    </source>
</evidence>
<evidence type="ECO:0000259" key="2">
    <source>
        <dbReference type="Pfam" id="PF13439"/>
    </source>
</evidence>
<gene>
    <name evidence="3" type="ORF">CRP01_36920</name>
</gene>
<keyword evidence="4" id="KW-1185">Reference proteome</keyword>
<dbReference type="EMBL" id="PDUD01000054">
    <property type="protein sequence ID" value="PHN01487.1"/>
    <property type="molecule type" value="Genomic_DNA"/>
</dbReference>
<proteinExistence type="predicted"/>
<dbReference type="Proteomes" id="UP000223913">
    <property type="component" value="Unassembled WGS sequence"/>
</dbReference>
<dbReference type="PANTHER" id="PTHR12526">
    <property type="entry name" value="GLYCOSYLTRANSFERASE"/>
    <property type="match status" value="1"/>
</dbReference>
<dbReference type="RefSeq" id="WP_099155119.1">
    <property type="nucleotide sequence ID" value="NZ_PDUD01000054.1"/>
</dbReference>
<feature type="domain" description="Glycosyltransferase subfamily 4-like N-terminal" evidence="2">
    <location>
        <begin position="18"/>
        <end position="186"/>
    </location>
</feature>
<comment type="caution">
    <text evidence="3">The sequence shown here is derived from an EMBL/GenBank/DDBJ whole genome shotgun (WGS) entry which is preliminary data.</text>
</comment>
<dbReference type="SUPFAM" id="SSF53756">
    <property type="entry name" value="UDP-Glycosyltransferase/glycogen phosphorylase"/>
    <property type="match status" value="1"/>
</dbReference>
<reference evidence="3 4" key="1">
    <citation type="submission" date="2017-10" db="EMBL/GenBank/DDBJ databases">
        <title>The draft genome sequence of Lewinella nigricans NBRC 102662.</title>
        <authorList>
            <person name="Wang K."/>
        </authorList>
    </citation>
    <scope>NUCLEOTIDE SEQUENCE [LARGE SCALE GENOMIC DNA]</scope>
    <source>
        <strain evidence="3 4">NBRC 102662</strain>
    </source>
</reference>
<dbReference type="GO" id="GO:0016757">
    <property type="term" value="F:glycosyltransferase activity"/>
    <property type="evidence" value="ECO:0007669"/>
    <property type="project" value="InterPro"/>
</dbReference>
<organism evidence="3 4">
    <name type="scientific">Flavilitoribacter nigricans (strain ATCC 23147 / DSM 23189 / NBRC 102662 / NCIMB 1420 / SS-2)</name>
    <name type="common">Lewinella nigricans</name>
    <dbReference type="NCBI Taxonomy" id="1122177"/>
    <lineage>
        <taxon>Bacteria</taxon>
        <taxon>Pseudomonadati</taxon>
        <taxon>Bacteroidota</taxon>
        <taxon>Saprospiria</taxon>
        <taxon>Saprospirales</taxon>
        <taxon>Lewinellaceae</taxon>
        <taxon>Flavilitoribacter</taxon>
    </lineage>
</organism>
<evidence type="ECO:0000259" key="1">
    <source>
        <dbReference type="Pfam" id="PF00534"/>
    </source>
</evidence>
<evidence type="ECO:0000313" key="4">
    <source>
        <dbReference type="Proteomes" id="UP000223913"/>
    </source>
</evidence>
<protein>
    <recommendedName>
        <fullName evidence="5">Glycosyltransferase</fullName>
    </recommendedName>
</protein>
<dbReference type="CDD" id="cd03811">
    <property type="entry name" value="GT4_GT28_WabH-like"/>
    <property type="match status" value="1"/>
</dbReference>
<feature type="domain" description="Glycosyl transferase family 1" evidence="1">
    <location>
        <begin position="196"/>
        <end position="357"/>
    </location>
</feature>
<dbReference type="AlphaFoldDB" id="A0A2D0MZ36"/>
<dbReference type="Gene3D" id="3.40.50.2000">
    <property type="entry name" value="Glycogen Phosphorylase B"/>
    <property type="match status" value="2"/>
</dbReference>
<dbReference type="PANTHER" id="PTHR12526:SF630">
    <property type="entry name" value="GLYCOSYLTRANSFERASE"/>
    <property type="match status" value="1"/>
</dbReference>
<dbReference type="Pfam" id="PF00534">
    <property type="entry name" value="Glycos_transf_1"/>
    <property type="match status" value="1"/>
</dbReference>
<dbReference type="InterPro" id="IPR001296">
    <property type="entry name" value="Glyco_trans_1"/>
</dbReference>
<evidence type="ECO:0000313" key="3">
    <source>
        <dbReference type="EMBL" id="PHN01487.1"/>
    </source>
</evidence>
<sequence>MENRRRKILIIIPSLVAGGAERVLINILNLIDHNKFDIKLYVVINKGKLFDDLPNHVKPSFIFPSPVFERIASYLYRKYGLELFYKIWGKEIEGDYDVGISFLDGSNSQFLFYAKGNIHRKIVVVHSSYLSFKNVSRSIFSSHIKRMKRRYNNIDTIVAVSDDSMNEFKKIFGLYPDMRVIYNPINRLDVINKSNLKVKFDYPRNKKILIAIGSLSPVKGFERLITAASKLRKDGISFQLWILGQGALQDKLSDLIEDLSLSNEVKLLGYRRNPYPYMRKADLLVTSSYSEGLPTVICEALVMSIPVISTDVSGCREVLDYGEFGMLVENNTEGLYLGIKNVLESEGNLKLLKEKAIKGGEVFDDEKAILKYTKLLSGN</sequence>
<dbReference type="InterPro" id="IPR028098">
    <property type="entry name" value="Glyco_trans_4-like_N"/>
</dbReference>